<dbReference type="Proteomes" id="UP001500483">
    <property type="component" value="Unassembled WGS sequence"/>
</dbReference>
<dbReference type="EMBL" id="BAAAYK010000043">
    <property type="protein sequence ID" value="GAA3366641.1"/>
    <property type="molecule type" value="Genomic_DNA"/>
</dbReference>
<feature type="region of interest" description="Disordered" evidence="2">
    <location>
        <begin position="207"/>
        <end position="241"/>
    </location>
</feature>
<keyword evidence="5" id="KW-1185">Reference proteome</keyword>
<dbReference type="Pfam" id="PF00248">
    <property type="entry name" value="Aldo_ket_red"/>
    <property type="match status" value="1"/>
</dbReference>
<evidence type="ECO:0000256" key="2">
    <source>
        <dbReference type="SAM" id="MobiDB-lite"/>
    </source>
</evidence>
<dbReference type="InterPro" id="IPR023210">
    <property type="entry name" value="NADP_OxRdtase_dom"/>
</dbReference>
<name>A0ABP6S2X6_9PSEU</name>
<evidence type="ECO:0000259" key="3">
    <source>
        <dbReference type="Pfam" id="PF00248"/>
    </source>
</evidence>
<feature type="compositionally biased region" description="Low complexity" evidence="2">
    <location>
        <begin position="116"/>
        <end position="129"/>
    </location>
</feature>
<evidence type="ECO:0000313" key="5">
    <source>
        <dbReference type="Proteomes" id="UP001500483"/>
    </source>
</evidence>
<sequence>MRDAEKLYDTIEEVVGHRLSHRVSPAQISLAYLLRKPGVTSLVIGARKDEQLRDNLGRTEVRLSDDEFRKLDEISKPYLIYPHWHQGAERLRAVRRSGPGAARLSHPARGAVVVERGRGAAAEGRGSVRPPSRCSTAAATALRARPAGSRPTLAGADRASALSPQPTTGRRRHVDPAARRPAHRSSAGSCAPRQATPPMAEHIEHAHGTGPVRRTPDLRGAPPRPPGPGRKRAGAMRSPGMRDVLPAVLAQQRADRRTARYCRARTAPPSRPIRLAVCSTVRPSANRSTRQRCWSSLRSPARDHSRSAINRSSTRSSSASARAGPGRSRR</sequence>
<dbReference type="PANTHER" id="PTHR43364:SF4">
    <property type="entry name" value="NAD(P)-LINKED OXIDOREDUCTASE SUPERFAMILY PROTEIN"/>
    <property type="match status" value="1"/>
</dbReference>
<evidence type="ECO:0000256" key="1">
    <source>
        <dbReference type="ARBA" id="ARBA00023002"/>
    </source>
</evidence>
<comment type="caution">
    <text evidence="4">The sequence shown here is derived from an EMBL/GenBank/DDBJ whole genome shotgun (WGS) entry which is preliminary data.</text>
</comment>
<feature type="compositionally biased region" description="Polar residues" evidence="2">
    <location>
        <begin position="284"/>
        <end position="298"/>
    </location>
</feature>
<gene>
    <name evidence="4" type="ORF">GCM10020366_71000</name>
</gene>
<proteinExistence type="predicted"/>
<feature type="region of interest" description="Disordered" evidence="2">
    <location>
        <begin position="116"/>
        <end position="195"/>
    </location>
</feature>
<dbReference type="Gene3D" id="3.20.20.100">
    <property type="entry name" value="NADP-dependent oxidoreductase domain"/>
    <property type="match status" value="1"/>
</dbReference>
<evidence type="ECO:0000313" key="4">
    <source>
        <dbReference type="EMBL" id="GAA3366641.1"/>
    </source>
</evidence>
<dbReference type="PANTHER" id="PTHR43364">
    <property type="entry name" value="NADH-SPECIFIC METHYLGLYOXAL REDUCTASE-RELATED"/>
    <property type="match status" value="1"/>
</dbReference>
<feature type="compositionally biased region" description="Low complexity" evidence="2">
    <location>
        <begin position="136"/>
        <end position="147"/>
    </location>
</feature>
<organism evidence="4 5">
    <name type="scientific">Saccharopolyspora gregorii</name>
    <dbReference type="NCBI Taxonomy" id="33914"/>
    <lineage>
        <taxon>Bacteria</taxon>
        <taxon>Bacillati</taxon>
        <taxon>Actinomycetota</taxon>
        <taxon>Actinomycetes</taxon>
        <taxon>Pseudonocardiales</taxon>
        <taxon>Pseudonocardiaceae</taxon>
        <taxon>Saccharopolyspora</taxon>
    </lineage>
</organism>
<dbReference type="InterPro" id="IPR050523">
    <property type="entry name" value="AKR_Detox_Biosynth"/>
</dbReference>
<protein>
    <recommendedName>
        <fullName evidence="3">NADP-dependent oxidoreductase domain-containing protein</fullName>
    </recommendedName>
</protein>
<accession>A0ABP6S2X6</accession>
<dbReference type="InterPro" id="IPR036812">
    <property type="entry name" value="NAD(P)_OxRdtase_dom_sf"/>
</dbReference>
<dbReference type="SUPFAM" id="SSF51430">
    <property type="entry name" value="NAD(P)-linked oxidoreductase"/>
    <property type="match status" value="1"/>
</dbReference>
<feature type="domain" description="NADP-dependent oxidoreductase" evidence="3">
    <location>
        <begin position="10"/>
        <end position="75"/>
    </location>
</feature>
<feature type="compositionally biased region" description="Low complexity" evidence="2">
    <location>
        <begin position="307"/>
        <end position="330"/>
    </location>
</feature>
<reference evidence="5" key="1">
    <citation type="journal article" date="2019" name="Int. J. Syst. Evol. Microbiol.">
        <title>The Global Catalogue of Microorganisms (GCM) 10K type strain sequencing project: providing services to taxonomists for standard genome sequencing and annotation.</title>
        <authorList>
            <consortium name="The Broad Institute Genomics Platform"/>
            <consortium name="The Broad Institute Genome Sequencing Center for Infectious Disease"/>
            <person name="Wu L."/>
            <person name="Ma J."/>
        </authorList>
    </citation>
    <scope>NUCLEOTIDE SEQUENCE [LARGE SCALE GENOMIC DNA]</scope>
    <source>
        <strain evidence="5">JCM 9687</strain>
    </source>
</reference>
<feature type="region of interest" description="Disordered" evidence="2">
    <location>
        <begin position="284"/>
        <end position="330"/>
    </location>
</feature>
<keyword evidence="1" id="KW-0560">Oxidoreductase</keyword>
<dbReference type="RefSeq" id="WP_344931554.1">
    <property type="nucleotide sequence ID" value="NZ_BAAAYK010000043.1"/>
</dbReference>